<dbReference type="InterPro" id="IPR016186">
    <property type="entry name" value="C-type_lectin-like/link_sf"/>
</dbReference>
<name>A0A6J8CQI1_MYTCO</name>
<evidence type="ECO:0000259" key="1">
    <source>
        <dbReference type="PROSITE" id="PS50041"/>
    </source>
</evidence>
<dbReference type="InterPro" id="IPR001304">
    <property type="entry name" value="C-type_lectin-like"/>
</dbReference>
<dbReference type="InterPro" id="IPR016187">
    <property type="entry name" value="CTDL_fold"/>
</dbReference>
<protein>
    <recommendedName>
        <fullName evidence="1">C-type lectin domain-containing protein</fullName>
    </recommendedName>
</protein>
<gene>
    <name evidence="2" type="ORF">MCOR_32549</name>
</gene>
<accession>A0A6J8CQI1</accession>
<dbReference type="PANTHER" id="PTHR22803">
    <property type="entry name" value="MANNOSE, PHOSPHOLIPASE, LECTIN RECEPTOR RELATED"/>
    <property type="match status" value="1"/>
</dbReference>
<dbReference type="Gene3D" id="3.10.100.10">
    <property type="entry name" value="Mannose-Binding Protein A, subunit A"/>
    <property type="match status" value="1"/>
</dbReference>
<feature type="domain" description="C-type lectin" evidence="1">
    <location>
        <begin position="69"/>
        <end position="176"/>
    </location>
</feature>
<dbReference type="InterPro" id="IPR050111">
    <property type="entry name" value="C-type_lectin/snaclec_domain"/>
</dbReference>
<sequence>MPYDDKERQIYELGERENILVSALGCEKYWVQFENSCYFSNQIPESQRKAFDRIRGRSAGMVEDIWFKYPHVKAACKRKDAHLVEIETKAENDFVKKLAQKVPNHSVWLGGADAAKEGTWVWPSSGKPFTFTDWWKSVDGRRGDEPDNYGKNGQDCLSLSKYDNYKAWHDSDCSDKHREGDFKGIICEKPVWLGGTDAAKEGTCKMPSFGKPFTFTDWWKSVDGRRAMNQIIMEKMAKTVSHCPNMTTIKRGMIAIVATN</sequence>
<dbReference type="PROSITE" id="PS50041">
    <property type="entry name" value="C_TYPE_LECTIN_2"/>
    <property type="match status" value="1"/>
</dbReference>
<dbReference type="SUPFAM" id="SSF56436">
    <property type="entry name" value="C-type lectin-like"/>
    <property type="match status" value="1"/>
</dbReference>
<organism evidence="2 3">
    <name type="scientific">Mytilus coruscus</name>
    <name type="common">Sea mussel</name>
    <dbReference type="NCBI Taxonomy" id="42192"/>
    <lineage>
        <taxon>Eukaryota</taxon>
        <taxon>Metazoa</taxon>
        <taxon>Spiralia</taxon>
        <taxon>Lophotrochozoa</taxon>
        <taxon>Mollusca</taxon>
        <taxon>Bivalvia</taxon>
        <taxon>Autobranchia</taxon>
        <taxon>Pteriomorphia</taxon>
        <taxon>Mytilida</taxon>
        <taxon>Mytiloidea</taxon>
        <taxon>Mytilidae</taxon>
        <taxon>Mytilinae</taxon>
        <taxon>Mytilus</taxon>
    </lineage>
</organism>
<dbReference type="Pfam" id="PF00059">
    <property type="entry name" value="Lectin_C"/>
    <property type="match status" value="1"/>
</dbReference>
<dbReference type="AlphaFoldDB" id="A0A6J8CQI1"/>
<keyword evidence="3" id="KW-1185">Reference proteome</keyword>
<dbReference type="SMART" id="SM00034">
    <property type="entry name" value="CLECT"/>
    <property type="match status" value="1"/>
</dbReference>
<dbReference type="CDD" id="cd00037">
    <property type="entry name" value="CLECT"/>
    <property type="match status" value="1"/>
</dbReference>
<dbReference type="OrthoDB" id="6068385at2759"/>
<dbReference type="Proteomes" id="UP000507470">
    <property type="component" value="Unassembled WGS sequence"/>
</dbReference>
<reference evidence="2 3" key="1">
    <citation type="submission" date="2020-06" db="EMBL/GenBank/DDBJ databases">
        <authorList>
            <person name="Li R."/>
            <person name="Bekaert M."/>
        </authorList>
    </citation>
    <scope>NUCLEOTIDE SEQUENCE [LARGE SCALE GENOMIC DNA]</scope>
    <source>
        <strain evidence="3">wild</strain>
    </source>
</reference>
<evidence type="ECO:0000313" key="3">
    <source>
        <dbReference type="Proteomes" id="UP000507470"/>
    </source>
</evidence>
<dbReference type="EMBL" id="CACVKT020005833">
    <property type="protein sequence ID" value="CAC5398165.1"/>
    <property type="molecule type" value="Genomic_DNA"/>
</dbReference>
<proteinExistence type="predicted"/>
<evidence type="ECO:0000313" key="2">
    <source>
        <dbReference type="EMBL" id="CAC5398165.1"/>
    </source>
</evidence>